<protein>
    <recommendedName>
        <fullName evidence="4">WH1 domain-containing protein</fullName>
    </recommendedName>
</protein>
<keyword evidence="3" id="KW-1185">Reference proteome</keyword>
<accession>A0AAV9H959</accession>
<evidence type="ECO:0000313" key="2">
    <source>
        <dbReference type="EMBL" id="KAK4456444.1"/>
    </source>
</evidence>
<evidence type="ECO:0000256" key="1">
    <source>
        <dbReference type="SAM" id="MobiDB-lite"/>
    </source>
</evidence>
<reference evidence="2" key="2">
    <citation type="submission" date="2023-06" db="EMBL/GenBank/DDBJ databases">
        <authorList>
            <consortium name="Lawrence Berkeley National Laboratory"/>
            <person name="Mondo S.J."/>
            <person name="Hensen N."/>
            <person name="Bonometti L."/>
            <person name="Westerberg I."/>
            <person name="Brannstrom I.O."/>
            <person name="Guillou S."/>
            <person name="Cros-Aarteil S."/>
            <person name="Calhoun S."/>
            <person name="Haridas S."/>
            <person name="Kuo A."/>
            <person name="Pangilinan J."/>
            <person name="Riley R."/>
            <person name="Labutti K."/>
            <person name="Andreopoulos B."/>
            <person name="Lipzen A."/>
            <person name="Chen C."/>
            <person name="Yanf M."/>
            <person name="Daum C."/>
            <person name="Ng V."/>
            <person name="Clum A."/>
            <person name="Steindorff A."/>
            <person name="Ohm R."/>
            <person name="Martin F."/>
            <person name="Silar P."/>
            <person name="Natvig D."/>
            <person name="Lalanne C."/>
            <person name="Gautier V."/>
            <person name="Ament-Velasquez S.L."/>
            <person name="Kruys A."/>
            <person name="Hutchinson M.I."/>
            <person name="Powell A.J."/>
            <person name="Barry K."/>
            <person name="Miller A.N."/>
            <person name="Grigoriev I.V."/>
            <person name="Debuchy R."/>
            <person name="Gladieux P."/>
            <person name="Thoren M.H."/>
            <person name="Johannesson H."/>
        </authorList>
    </citation>
    <scope>NUCLEOTIDE SEQUENCE</scope>
    <source>
        <strain evidence="2">PSN324</strain>
    </source>
</reference>
<dbReference type="Proteomes" id="UP001321749">
    <property type="component" value="Unassembled WGS sequence"/>
</dbReference>
<evidence type="ECO:0000313" key="3">
    <source>
        <dbReference type="Proteomes" id="UP001321749"/>
    </source>
</evidence>
<gene>
    <name evidence="2" type="ORF">QBC42DRAFT_191020</name>
</gene>
<reference evidence="2" key="1">
    <citation type="journal article" date="2023" name="Mol. Phylogenet. Evol.">
        <title>Genome-scale phylogeny and comparative genomics of the fungal order Sordariales.</title>
        <authorList>
            <person name="Hensen N."/>
            <person name="Bonometti L."/>
            <person name="Westerberg I."/>
            <person name="Brannstrom I.O."/>
            <person name="Guillou S."/>
            <person name="Cros-Aarteil S."/>
            <person name="Calhoun S."/>
            <person name="Haridas S."/>
            <person name="Kuo A."/>
            <person name="Mondo S."/>
            <person name="Pangilinan J."/>
            <person name="Riley R."/>
            <person name="LaButti K."/>
            <person name="Andreopoulos B."/>
            <person name="Lipzen A."/>
            <person name="Chen C."/>
            <person name="Yan M."/>
            <person name="Daum C."/>
            <person name="Ng V."/>
            <person name="Clum A."/>
            <person name="Steindorff A."/>
            <person name="Ohm R.A."/>
            <person name="Martin F."/>
            <person name="Silar P."/>
            <person name="Natvig D.O."/>
            <person name="Lalanne C."/>
            <person name="Gautier V."/>
            <person name="Ament-Velasquez S.L."/>
            <person name="Kruys A."/>
            <person name="Hutchinson M.I."/>
            <person name="Powell A.J."/>
            <person name="Barry K."/>
            <person name="Miller A.N."/>
            <person name="Grigoriev I.V."/>
            <person name="Debuchy R."/>
            <person name="Gladieux P."/>
            <person name="Hiltunen Thoren M."/>
            <person name="Johannesson H."/>
        </authorList>
    </citation>
    <scope>NUCLEOTIDE SEQUENCE</scope>
    <source>
        <strain evidence="2">PSN324</strain>
    </source>
</reference>
<feature type="region of interest" description="Disordered" evidence="1">
    <location>
        <begin position="496"/>
        <end position="523"/>
    </location>
</feature>
<feature type="region of interest" description="Disordered" evidence="1">
    <location>
        <begin position="36"/>
        <end position="73"/>
    </location>
</feature>
<feature type="region of interest" description="Disordered" evidence="1">
    <location>
        <begin position="1"/>
        <end position="23"/>
    </location>
</feature>
<feature type="compositionally biased region" description="Low complexity" evidence="1">
    <location>
        <begin position="737"/>
        <end position="751"/>
    </location>
</feature>
<proteinExistence type="predicted"/>
<comment type="caution">
    <text evidence="2">The sequence shown here is derived from an EMBL/GenBank/DDBJ whole genome shotgun (WGS) entry which is preliminary data.</text>
</comment>
<organism evidence="2 3">
    <name type="scientific">Cladorrhinum samala</name>
    <dbReference type="NCBI Taxonomy" id="585594"/>
    <lineage>
        <taxon>Eukaryota</taxon>
        <taxon>Fungi</taxon>
        <taxon>Dikarya</taxon>
        <taxon>Ascomycota</taxon>
        <taxon>Pezizomycotina</taxon>
        <taxon>Sordariomycetes</taxon>
        <taxon>Sordariomycetidae</taxon>
        <taxon>Sordariales</taxon>
        <taxon>Podosporaceae</taxon>
        <taxon>Cladorrhinum</taxon>
    </lineage>
</organism>
<feature type="compositionally biased region" description="Basic and acidic residues" evidence="1">
    <location>
        <begin position="36"/>
        <end position="66"/>
    </location>
</feature>
<dbReference type="AlphaFoldDB" id="A0AAV9H959"/>
<feature type="compositionally biased region" description="Low complexity" evidence="1">
    <location>
        <begin position="510"/>
        <end position="520"/>
    </location>
</feature>
<sequence>MANDHDGNPGGQQKSPEELEREERMRLAMIEELGIHRLDELPMEDTHKASYDDRHPRKPQLEERPSRRNRGKDVILASGDLGSVWQAAIKDGVFEDDDAAGVRGLDDLGGARRYDTAPARTRRLLNVMNNNMMPSARRRTKVASINVMQAISSNAPISMGNNPDKEQRHPRRAVAAPPAPAPQQQLAAPVVNPSLPTANVTGAADAANAVVPESEDTLLRTEVLFRRPNETSPMPSTVLLSSGGPPSFGHFTVLVNDVKFCQWAIATYDDYLNSEDLEVCFLFHHGLGYSFTFKTQDQLVRFLNVLKDLKKAAVTGICLTSHPLPVQQSTTVAAPLPQAPTIQKPVPEPGLPAIPRTAPPSPPDLLTSNTQICQSQEIVRPTTQAPEARAKLVSLDAESASTAPSRALSEASELLSTVEPYDSTKKTELQSPASFIKSIRAVARVFLGTFYLNGKAGQTKAEIAETIQGIREGIIQHFEDDETLTVEERQLIEPALRPSALATDQAKPLSPTTSTSSGSSRIQYDSDEMKAMRENAVAPSTDLGSLKFLPKPGEPKVFEPQPGPSVRVWESSQLVASTSAMDWVMGAEAKPADESAEKQPLEDQVVKATEGHKPVAAAQQPNKADVGLQQSRWAKPGAEIQQANAFTGGQYEKFWKQGSYYYDLIVLDRNAQLGCTSTETIMDMFYPETHGEIAMPSNSSQPRLRSDSQLISIETASTGSTDHVEHLRRGIERMTIRSQRGASAASSRPGSEAQPSTSFMPLAPLPNQPVRQPVQPPAAKGLRGLGASRHSGGNAPVTSGKFDFVLPKSGGK</sequence>
<evidence type="ECO:0008006" key="4">
    <source>
        <dbReference type="Google" id="ProtNLM"/>
    </source>
</evidence>
<feature type="region of interest" description="Disordered" evidence="1">
    <location>
        <begin position="733"/>
        <end position="812"/>
    </location>
</feature>
<name>A0AAV9H959_9PEZI</name>
<feature type="region of interest" description="Disordered" evidence="1">
    <location>
        <begin position="154"/>
        <end position="185"/>
    </location>
</feature>
<dbReference type="EMBL" id="MU865219">
    <property type="protein sequence ID" value="KAK4456444.1"/>
    <property type="molecule type" value="Genomic_DNA"/>
</dbReference>